<keyword evidence="2" id="KW-0560">Oxidoreductase</keyword>
<name>A0A9X2IVE4_9MICO</name>
<dbReference type="SUPFAM" id="SSF51735">
    <property type="entry name" value="NAD(P)-binding Rossmann-fold domains"/>
    <property type="match status" value="1"/>
</dbReference>
<evidence type="ECO:0000256" key="1">
    <source>
        <dbReference type="ARBA" id="ARBA00010928"/>
    </source>
</evidence>
<dbReference type="InterPro" id="IPR036291">
    <property type="entry name" value="NAD(P)-bd_dom_sf"/>
</dbReference>
<keyword evidence="6" id="KW-1185">Reference proteome</keyword>
<proteinExistence type="inferred from homology"/>
<dbReference type="PANTHER" id="PTHR22604">
    <property type="entry name" value="OXIDOREDUCTASES"/>
    <property type="match status" value="1"/>
</dbReference>
<evidence type="ECO:0000313" key="6">
    <source>
        <dbReference type="Proteomes" id="UP001155240"/>
    </source>
</evidence>
<dbReference type="InterPro" id="IPR000683">
    <property type="entry name" value="Gfo/Idh/MocA-like_OxRdtase_N"/>
</dbReference>
<evidence type="ECO:0000256" key="2">
    <source>
        <dbReference type="ARBA" id="ARBA00023002"/>
    </source>
</evidence>
<dbReference type="GO" id="GO:0016491">
    <property type="term" value="F:oxidoreductase activity"/>
    <property type="evidence" value="ECO:0007669"/>
    <property type="project" value="UniProtKB-KW"/>
</dbReference>
<comment type="similarity">
    <text evidence="1">Belongs to the Gfo/Idh/MocA family.</text>
</comment>
<dbReference type="InterPro" id="IPR011008">
    <property type="entry name" value="Dimeric_a/b-barrel"/>
</dbReference>
<dbReference type="SMART" id="SM00886">
    <property type="entry name" value="Dabb"/>
    <property type="match status" value="1"/>
</dbReference>
<dbReference type="SUPFAM" id="SSF54909">
    <property type="entry name" value="Dimeric alpha+beta barrel"/>
    <property type="match status" value="1"/>
</dbReference>
<evidence type="ECO:0000259" key="4">
    <source>
        <dbReference type="PROSITE" id="PS51502"/>
    </source>
</evidence>
<dbReference type="Pfam" id="PF07876">
    <property type="entry name" value="Dabb"/>
    <property type="match status" value="1"/>
</dbReference>
<dbReference type="GO" id="GO:0000166">
    <property type="term" value="F:nucleotide binding"/>
    <property type="evidence" value="ECO:0007669"/>
    <property type="project" value="InterPro"/>
</dbReference>
<dbReference type="Pfam" id="PF01408">
    <property type="entry name" value="GFO_IDH_MocA"/>
    <property type="match status" value="1"/>
</dbReference>
<dbReference type="AlphaFoldDB" id="A0A9X2IVE4"/>
<protein>
    <submittedName>
        <fullName evidence="5">Gfo/Idh/MocA family oxidoreductase</fullName>
    </submittedName>
</protein>
<dbReference type="RefSeq" id="WP_251948451.1">
    <property type="nucleotide sequence ID" value="NZ_JAMRYM010000158.1"/>
</dbReference>
<dbReference type="Proteomes" id="UP001155240">
    <property type="component" value="Unassembled WGS sequence"/>
</dbReference>
<feature type="domain" description="Stress-response A/B barrel" evidence="4">
    <location>
        <begin position="350"/>
        <end position="442"/>
    </location>
</feature>
<dbReference type="InterPro" id="IPR055170">
    <property type="entry name" value="GFO_IDH_MocA-like_dom"/>
</dbReference>
<accession>A0A9X2IVE4</accession>
<reference evidence="5" key="1">
    <citation type="submission" date="2022-06" db="EMBL/GenBank/DDBJ databases">
        <title>Whole genome shotgun sequencing (WGS) of Rathayibacter sp. ZW T2_19, isolated from stored onions (Allium cepa).</title>
        <authorList>
            <person name="Stoll D.A."/>
            <person name="Huch M."/>
        </authorList>
    </citation>
    <scope>NUCLEOTIDE SEQUENCE</scope>
    <source>
        <strain evidence="5">ZW T2_19</strain>
    </source>
</reference>
<dbReference type="Gene3D" id="3.30.360.10">
    <property type="entry name" value="Dihydrodipicolinate Reductase, domain 2"/>
    <property type="match status" value="1"/>
</dbReference>
<dbReference type="SUPFAM" id="SSF55347">
    <property type="entry name" value="Glyceraldehyde-3-phosphate dehydrogenase-like, C-terminal domain"/>
    <property type="match status" value="1"/>
</dbReference>
<dbReference type="PANTHER" id="PTHR22604:SF105">
    <property type="entry name" value="TRANS-1,2-DIHYDROBENZENE-1,2-DIOL DEHYDROGENASE"/>
    <property type="match status" value="1"/>
</dbReference>
<evidence type="ECO:0000256" key="3">
    <source>
        <dbReference type="ARBA" id="ARBA00023027"/>
    </source>
</evidence>
<comment type="caution">
    <text evidence="5">The sequence shown here is derived from an EMBL/GenBank/DDBJ whole genome shotgun (WGS) entry which is preliminary data.</text>
</comment>
<dbReference type="InterPro" id="IPR050984">
    <property type="entry name" value="Gfo/Idh/MocA_domain"/>
</dbReference>
<gene>
    <name evidence="5" type="ORF">NB037_18675</name>
</gene>
<evidence type="ECO:0000313" key="5">
    <source>
        <dbReference type="EMBL" id="MCM6764443.1"/>
    </source>
</evidence>
<dbReference type="PROSITE" id="PS51502">
    <property type="entry name" value="S_R_A_B_BARREL"/>
    <property type="match status" value="1"/>
</dbReference>
<organism evidence="5 6">
    <name type="scientific">Rathayibacter rubneri</name>
    <dbReference type="NCBI Taxonomy" id="2950106"/>
    <lineage>
        <taxon>Bacteria</taxon>
        <taxon>Bacillati</taxon>
        <taxon>Actinomycetota</taxon>
        <taxon>Actinomycetes</taxon>
        <taxon>Micrococcales</taxon>
        <taxon>Microbacteriaceae</taxon>
        <taxon>Rathayibacter</taxon>
    </lineage>
</organism>
<sequence length="447" mass="47508">MTVTLPAPRPIDPGSVPALRWGVIGTGIAARFVHAMHEHTAQRAVAVTARDAGKTRAFAQQHGIPTVHDSVEALLADETVDVVYVATPHPLHHDQALAAIAAGKHVLIEKPIAMSEREARAITDAGRAAGVLVMEAMWTRYLPQADVIRQVLESGVLGEVRLVRADFGFLMPFLPEHRLWNRELGGGALLDAGVYPISFASSVIGAPSRITASGTVNQQTGVDASADLLLETESGARALLSTSLEASLPVEALVVGSRGRLLVHSPFFGPSGLTLTLGGLGGDESATWIDESHAEVHDGLAHQATAFASYVGQGLVESPVHPHHEVVSVMATIDDARRQVSEEIAPGAALRHTVAFSLVHPAGSAEEAEFLASARRLLTGIPGVEDFTVSRQVSPKSDLAWQFSMVFADRAAFAAYDAHPEHVGFVQERWLSEVADFQELDLEAQAG</sequence>
<dbReference type="Pfam" id="PF22725">
    <property type="entry name" value="GFO_IDH_MocA_C3"/>
    <property type="match status" value="1"/>
</dbReference>
<dbReference type="Gene3D" id="3.30.70.100">
    <property type="match status" value="1"/>
</dbReference>
<dbReference type="EMBL" id="JAMRYM010000158">
    <property type="protein sequence ID" value="MCM6764443.1"/>
    <property type="molecule type" value="Genomic_DNA"/>
</dbReference>
<dbReference type="Gene3D" id="3.40.50.720">
    <property type="entry name" value="NAD(P)-binding Rossmann-like Domain"/>
    <property type="match status" value="1"/>
</dbReference>
<dbReference type="InterPro" id="IPR013097">
    <property type="entry name" value="Dabb"/>
</dbReference>
<keyword evidence="3" id="KW-0520">NAD</keyword>